<dbReference type="OrthoDB" id="5342093at2759"/>
<dbReference type="AlphaFoldDB" id="A0A2V1D6I0"/>
<keyword evidence="1" id="KW-1133">Transmembrane helix</keyword>
<feature type="transmembrane region" description="Helical" evidence="1">
    <location>
        <begin position="220"/>
        <end position="239"/>
    </location>
</feature>
<dbReference type="EMBL" id="KZ805575">
    <property type="protein sequence ID" value="PVH93661.1"/>
    <property type="molecule type" value="Genomic_DNA"/>
</dbReference>
<protein>
    <recommendedName>
        <fullName evidence="2">DUF6594 domain-containing protein</fullName>
    </recommendedName>
</protein>
<keyword evidence="1" id="KW-0812">Transmembrane</keyword>
<evidence type="ECO:0000256" key="1">
    <source>
        <dbReference type="SAM" id="Phobius"/>
    </source>
</evidence>
<feature type="domain" description="DUF6594" evidence="2">
    <location>
        <begin position="23"/>
        <end position="278"/>
    </location>
</feature>
<proteinExistence type="predicted"/>
<dbReference type="Proteomes" id="UP000244855">
    <property type="component" value="Unassembled WGS sequence"/>
</dbReference>
<dbReference type="STRING" id="97972.A0A2V1D6I0"/>
<evidence type="ECO:0000313" key="4">
    <source>
        <dbReference type="Proteomes" id="UP000244855"/>
    </source>
</evidence>
<reference evidence="3 4" key="1">
    <citation type="journal article" date="2018" name="Sci. Rep.">
        <title>Comparative genomics provides insights into the lifestyle and reveals functional heterogeneity of dark septate endophytic fungi.</title>
        <authorList>
            <person name="Knapp D.G."/>
            <person name="Nemeth J.B."/>
            <person name="Barry K."/>
            <person name="Hainaut M."/>
            <person name="Henrissat B."/>
            <person name="Johnson J."/>
            <person name="Kuo A."/>
            <person name="Lim J.H.P."/>
            <person name="Lipzen A."/>
            <person name="Nolan M."/>
            <person name="Ohm R.A."/>
            <person name="Tamas L."/>
            <person name="Grigoriev I.V."/>
            <person name="Spatafora J.W."/>
            <person name="Nagy L.G."/>
            <person name="Kovacs G.M."/>
        </authorList>
    </citation>
    <scope>NUCLEOTIDE SEQUENCE [LARGE SCALE GENOMIC DNA]</scope>
    <source>
        <strain evidence="3 4">DSE2036</strain>
    </source>
</reference>
<dbReference type="PANTHER" id="PTHR34502">
    <property type="entry name" value="DUF6594 DOMAIN-CONTAINING PROTEIN-RELATED"/>
    <property type="match status" value="1"/>
</dbReference>
<accession>A0A2V1D6I0</accession>
<sequence length="279" mass="32142">MIESAIDIELPDWSVLDRHVPGYPMLSSEMQNRPTLNMFRRFGALNARNLLYLQSELLDLENELKKIEYCDSVGNEKRPLYAKDCKELYTSNSPQWNLFLRIKEKLKEYNEALLQQHFLQNIPKPDKYDQADILDFIFTSKKMNNPFTAYDRYIWGVKGLPGHDSPDLIALKSRRKEDKFSNIVATYAIQPLHWCFSRFKPGYEKGQVLYQDGTVMKITYWMNGAVASIVPIACIFALYKIDTVERRIAASAGFNVLAALVTQIFTNATRGEVFAVVAM</sequence>
<dbReference type="Pfam" id="PF20237">
    <property type="entry name" value="DUF6594"/>
    <property type="match status" value="1"/>
</dbReference>
<evidence type="ECO:0000259" key="2">
    <source>
        <dbReference type="Pfam" id="PF20237"/>
    </source>
</evidence>
<name>A0A2V1D6I0_9PLEO</name>
<dbReference type="InterPro" id="IPR046529">
    <property type="entry name" value="DUF6594"/>
</dbReference>
<gene>
    <name evidence="3" type="ORF">DM02DRAFT_695345</name>
</gene>
<dbReference type="PANTHER" id="PTHR34502:SF5">
    <property type="entry name" value="DUF6594 DOMAIN-CONTAINING PROTEIN"/>
    <property type="match status" value="1"/>
</dbReference>
<evidence type="ECO:0000313" key="3">
    <source>
        <dbReference type="EMBL" id="PVH93661.1"/>
    </source>
</evidence>
<keyword evidence="1" id="KW-0472">Membrane</keyword>
<keyword evidence="4" id="KW-1185">Reference proteome</keyword>
<organism evidence="3 4">
    <name type="scientific">Periconia macrospinosa</name>
    <dbReference type="NCBI Taxonomy" id="97972"/>
    <lineage>
        <taxon>Eukaryota</taxon>
        <taxon>Fungi</taxon>
        <taxon>Dikarya</taxon>
        <taxon>Ascomycota</taxon>
        <taxon>Pezizomycotina</taxon>
        <taxon>Dothideomycetes</taxon>
        <taxon>Pleosporomycetidae</taxon>
        <taxon>Pleosporales</taxon>
        <taxon>Massarineae</taxon>
        <taxon>Periconiaceae</taxon>
        <taxon>Periconia</taxon>
    </lineage>
</organism>